<keyword evidence="1" id="KW-1133">Transmembrane helix</keyword>
<proteinExistence type="predicted"/>
<keyword evidence="1" id="KW-0812">Transmembrane</keyword>
<keyword evidence="3" id="KW-1185">Reference proteome</keyword>
<organism evidence="2 3">
    <name type="scientific">Tomitella cavernea</name>
    <dbReference type="NCBI Taxonomy" id="1387982"/>
    <lineage>
        <taxon>Bacteria</taxon>
        <taxon>Bacillati</taxon>
        <taxon>Actinomycetota</taxon>
        <taxon>Actinomycetes</taxon>
        <taxon>Mycobacteriales</taxon>
        <taxon>Tomitella</taxon>
    </lineage>
</organism>
<protein>
    <recommendedName>
        <fullName evidence="4">MFS transporter</fullName>
    </recommendedName>
</protein>
<dbReference type="Proteomes" id="UP001500839">
    <property type="component" value="Unassembled WGS sequence"/>
</dbReference>
<feature type="transmembrane region" description="Helical" evidence="1">
    <location>
        <begin position="37"/>
        <end position="57"/>
    </location>
</feature>
<evidence type="ECO:0008006" key="4">
    <source>
        <dbReference type="Google" id="ProtNLM"/>
    </source>
</evidence>
<accession>A0ABP9CTK3</accession>
<comment type="caution">
    <text evidence="2">The sequence shown here is derived from an EMBL/GenBank/DDBJ whole genome shotgun (WGS) entry which is preliminary data.</text>
</comment>
<name>A0ABP9CTK3_9ACTN</name>
<gene>
    <name evidence="2" type="ORF">GCM10023353_25530</name>
</gene>
<keyword evidence="1" id="KW-0472">Membrane</keyword>
<evidence type="ECO:0000313" key="2">
    <source>
        <dbReference type="EMBL" id="GAA4817641.1"/>
    </source>
</evidence>
<sequence length="75" mass="7446">MRDTLGGAVRVAGELGGPQGDALLDSARHAFVNGMHVAAGSTAVLLACAAAAVLVLLRGSSTERDPVWADGNSSS</sequence>
<dbReference type="EMBL" id="BAABKQ010000001">
    <property type="protein sequence ID" value="GAA4817641.1"/>
    <property type="molecule type" value="Genomic_DNA"/>
</dbReference>
<reference evidence="3" key="1">
    <citation type="journal article" date="2019" name="Int. J. Syst. Evol. Microbiol.">
        <title>The Global Catalogue of Microorganisms (GCM) 10K type strain sequencing project: providing services to taxonomists for standard genome sequencing and annotation.</title>
        <authorList>
            <consortium name="The Broad Institute Genomics Platform"/>
            <consortium name="The Broad Institute Genome Sequencing Center for Infectious Disease"/>
            <person name="Wu L."/>
            <person name="Ma J."/>
        </authorList>
    </citation>
    <scope>NUCLEOTIDE SEQUENCE [LARGE SCALE GENOMIC DNA]</scope>
    <source>
        <strain evidence="3">JCM 18542</strain>
    </source>
</reference>
<evidence type="ECO:0000256" key="1">
    <source>
        <dbReference type="SAM" id="Phobius"/>
    </source>
</evidence>
<evidence type="ECO:0000313" key="3">
    <source>
        <dbReference type="Proteomes" id="UP001500839"/>
    </source>
</evidence>